<proteinExistence type="predicted"/>
<organism evidence="1 2">
    <name type="scientific">Roseicyclus marinus</name>
    <dbReference type="NCBI Taxonomy" id="2161673"/>
    <lineage>
        <taxon>Bacteria</taxon>
        <taxon>Pseudomonadati</taxon>
        <taxon>Pseudomonadota</taxon>
        <taxon>Alphaproteobacteria</taxon>
        <taxon>Rhodobacterales</taxon>
        <taxon>Roseobacteraceae</taxon>
        <taxon>Roseicyclus</taxon>
    </lineage>
</organism>
<protein>
    <recommendedName>
        <fullName evidence="3">Methyltransferase family protein</fullName>
    </recommendedName>
</protein>
<sequence>MMGHHLFNRVTRRFARLTFPFFERVFNLHITPNDYYSPIPSVKDLPTDIYDRRFDMGGVDMNLSGQTAFLRDVLPLYLSEFTPKQNGGLSLADAYVLYALIRHRKPSRMVEIGGGDSTFISMAAIERNRAEGHPCHFTCIEPYPRDFLTRATWPDYRLVVEKVQDADLSIFADIDMLFIDSSHVSKIGSDVNHEMFEILPRMKPGSLIHWHDIVIPTNYWRDWTTNGTQFWNESYLLHAFLMFNAEFRVVWAARWFNLEHPDALAATLPFLEPSHRLTSFWVEREK</sequence>
<dbReference type="Gene3D" id="3.40.50.150">
    <property type="entry name" value="Vaccinia Virus protein VP39"/>
    <property type="match status" value="1"/>
</dbReference>
<evidence type="ECO:0000313" key="2">
    <source>
        <dbReference type="Proteomes" id="UP001337723"/>
    </source>
</evidence>
<evidence type="ECO:0008006" key="3">
    <source>
        <dbReference type="Google" id="ProtNLM"/>
    </source>
</evidence>
<dbReference type="SUPFAM" id="SSF53335">
    <property type="entry name" value="S-adenosyl-L-methionine-dependent methyltransferases"/>
    <property type="match status" value="1"/>
</dbReference>
<dbReference type="Proteomes" id="UP001337723">
    <property type="component" value="Chromosome"/>
</dbReference>
<evidence type="ECO:0000313" key="1">
    <source>
        <dbReference type="EMBL" id="BDW85778.1"/>
    </source>
</evidence>
<dbReference type="EMBL" id="AP027266">
    <property type="protein sequence ID" value="BDW85778.1"/>
    <property type="molecule type" value="Genomic_DNA"/>
</dbReference>
<gene>
    <name evidence="1" type="ORF">MACH21_19550</name>
</gene>
<keyword evidence="2" id="KW-1185">Reference proteome</keyword>
<name>A0AA48HCI6_9RHOB</name>
<dbReference type="AlphaFoldDB" id="A0AA48HCI6"/>
<accession>A0AA48HCI6</accession>
<dbReference type="InterPro" id="IPR029063">
    <property type="entry name" value="SAM-dependent_MTases_sf"/>
</dbReference>
<reference evidence="1 2" key="1">
    <citation type="submission" date="2023-01" db="EMBL/GenBank/DDBJ databases">
        <title>Complete genome sequence of Roseicyclus marinus strain Dej080120_10.</title>
        <authorList>
            <person name="Ueki S."/>
            <person name="Maruyama F."/>
        </authorList>
    </citation>
    <scope>NUCLEOTIDE SEQUENCE [LARGE SCALE GENOMIC DNA]</scope>
    <source>
        <strain evidence="1 2">Dej080120_10</strain>
    </source>
</reference>
<dbReference type="Pfam" id="PF13578">
    <property type="entry name" value="Methyltransf_24"/>
    <property type="match status" value="1"/>
</dbReference>
<dbReference type="KEGG" id="rmai:MACH21_19550"/>